<feature type="signal peptide" evidence="2">
    <location>
        <begin position="1"/>
        <end position="19"/>
    </location>
</feature>
<evidence type="ECO:0000313" key="6">
    <source>
        <dbReference type="Proteomes" id="UP000650424"/>
    </source>
</evidence>
<keyword evidence="2" id="KW-0732">Signal</keyword>
<organism evidence="5 6">
    <name type="scientific">Undibacterium hunanense</name>
    <dbReference type="NCBI Taxonomy" id="2762292"/>
    <lineage>
        <taxon>Bacteria</taxon>
        <taxon>Pseudomonadati</taxon>
        <taxon>Pseudomonadota</taxon>
        <taxon>Betaproteobacteria</taxon>
        <taxon>Burkholderiales</taxon>
        <taxon>Oxalobacteraceae</taxon>
        <taxon>Undibacterium</taxon>
    </lineage>
</organism>
<dbReference type="InterPro" id="IPR010131">
    <property type="entry name" value="MdtP/NodT-like"/>
</dbReference>
<accession>A0ABR6ZVV5</accession>
<keyword evidence="6" id="KW-1185">Reference proteome</keyword>
<dbReference type="Gene3D" id="2.20.200.10">
    <property type="entry name" value="Outer membrane efflux proteins (OEP)"/>
    <property type="match status" value="1"/>
</dbReference>
<dbReference type="Proteomes" id="UP000650424">
    <property type="component" value="Unassembled WGS sequence"/>
</dbReference>
<dbReference type="NCBIfam" id="TIGR01845">
    <property type="entry name" value="outer_NodT"/>
    <property type="match status" value="1"/>
</dbReference>
<evidence type="ECO:0000256" key="1">
    <source>
        <dbReference type="ARBA" id="ARBA00007613"/>
    </source>
</evidence>
<dbReference type="Pfam" id="PF02321">
    <property type="entry name" value="OEP"/>
    <property type="match status" value="2"/>
</dbReference>
<keyword evidence="2" id="KW-0564">Palmitate</keyword>
<dbReference type="InterPro" id="IPR003423">
    <property type="entry name" value="OMP_efflux"/>
</dbReference>
<keyword evidence="2" id="KW-0449">Lipoprotein</keyword>
<evidence type="ECO:0000256" key="4">
    <source>
        <dbReference type="SAM" id="MobiDB-lite"/>
    </source>
</evidence>
<evidence type="ECO:0000256" key="3">
    <source>
        <dbReference type="SAM" id="Coils"/>
    </source>
</evidence>
<feature type="coiled-coil region" evidence="3">
    <location>
        <begin position="223"/>
        <end position="250"/>
    </location>
</feature>
<reference evidence="5 6" key="1">
    <citation type="submission" date="2020-08" db="EMBL/GenBank/DDBJ databases">
        <title>Novel species isolated from subtropical streams in China.</title>
        <authorList>
            <person name="Lu H."/>
        </authorList>
    </citation>
    <scope>NUCLEOTIDE SEQUENCE [LARGE SCALE GENOMIC DNA]</scope>
    <source>
        <strain evidence="5 6">CY18W</strain>
    </source>
</reference>
<dbReference type="EMBL" id="JACOGF010000012">
    <property type="protein sequence ID" value="MBC3919998.1"/>
    <property type="molecule type" value="Genomic_DNA"/>
</dbReference>
<comment type="similarity">
    <text evidence="1 2">Belongs to the outer membrane factor (OMF) (TC 1.B.17) family.</text>
</comment>
<comment type="subcellular location">
    <subcellularLocation>
        <location evidence="2">Cell membrane</location>
        <topology evidence="2">Lipid-anchor</topology>
    </subcellularLocation>
</comment>
<keyword evidence="2" id="KW-0812">Transmembrane</keyword>
<evidence type="ECO:0000256" key="2">
    <source>
        <dbReference type="RuleBase" id="RU362097"/>
    </source>
</evidence>
<name>A0ABR6ZVV5_9BURK</name>
<keyword evidence="3" id="KW-0175">Coiled coil</keyword>
<comment type="caution">
    <text evidence="5">The sequence shown here is derived from an EMBL/GenBank/DDBJ whole genome shotgun (WGS) entry which is preliminary data.</text>
</comment>
<protein>
    <submittedName>
        <fullName evidence="5">Efflux transporter outer membrane subunit</fullName>
    </submittedName>
</protein>
<proteinExistence type="inferred from homology"/>
<keyword evidence="2" id="KW-1134">Transmembrane beta strand</keyword>
<dbReference type="SUPFAM" id="SSF56954">
    <property type="entry name" value="Outer membrane efflux proteins (OEP)"/>
    <property type="match status" value="1"/>
</dbReference>
<dbReference type="PANTHER" id="PTHR30203">
    <property type="entry name" value="OUTER MEMBRANE CATION EFFLUX PROTEIN"/>
    <property type="match status" value="1"/>
</dbReference>
<feature type="compositionally biased region" description="Polar residues" evidence="4">
    <location>
        <begin position="101"/>
        <end position="111"/>
    </location>
</feature>
<evidence type="ECO:0000313" key="5">
    <source>
        <dbReference type="EMBL" id="MBC3919998.1"/>
    </source>
</evidence>
<gene>
    <name evidence="5" type="ORF">H8L32_21185</name>
</gene>
<feature type="chain" id="PRO_5044960401" evidence="2">
    <location>
        <begin position="20"/>
        <end position="478"/>
    </location>
</feature>
<sequence>MKRYVAAALALWCAGCSQVPVTPPGGVTVAATFKEAKGAWTTAETDVSLPSQAWWSIFQDAELNALEEQLLQNSPDLATALARYQQARAATDVLRAAQSPSLGTSANVQRNRQSERRPLRVLGPNSPNEYNSATFGLDFAYEVDLWGRVRQQVNAGVAQEQAAQADLAAAKLALQVQLADTLIALRGMDEESRLLRETVAAYARNVEMIERRHQNGIASGLDVARAQVQLESTRSQMQQVQGQRAVLEHAIAALTGANASNFSITPKAISVTTPLIPVGLPSTLLQRRPDIAAAQLRVTAAAARLGMAKTAFFPTLNLNASAGLQSSDLAKFVEMPNLYWVLGPTLALNLLDGGRRKAQIADAEAVLDENGQRYRTVVLSAFQQVEDQLALLVQYGEAAKADSLAATSAQRALELASKRYQQGVINQIEVIVAQTAYLQAQRSTLDLNTKHRRATVQLVRALGGGWSTDQITAQAKTE</sequence>
<feature type="region of interest" description="Disordered" evidence="4">
    <location>
        <begin position="101"/>
        <end position="125"/>
    </location>
</feature>
<dbReference type="PANTHER" id="PTHR30203:SF33">
    <property type="entry name" value="BLR4455 PROTEIN"/>
    <property type="match status" value="1"/>
</dbReference>
<dbReference type="RefSeq" id="WP_186949254.1">
    <property type="nucleotide sequence ID" value="NZ_JACOGF010000012.1"/>
</dbReference>
<dbReference type="Gene3D" id="1.20.1600.10">
    <property type="entry name" value="Outer membrane efflux proteins (OEP)"/>
    <property type="match status" value="1"/>
</dbReference>
<keyword evidence="2" id="KW-0472">Membrane</keyword>